<dbReference type="SUPFAM" id="SSF53474">
    <property type="entry name" value="alpha/beta-Hydrolases"/>
    <property type="match status" value="1"/>
</dbReference>
<reference evidence="3 4" key="1">
    <citation type="submission" date="2020-07" db="EMBL/GenBank/DDBJ databases">
        <title>Sequencing the genomes of 1000 actinobacteria strains.</title>
        <authorList>
            <person name="Klenk H.-P."/>
        </authorList>
    </citation>
    <scope>NUCLEOTIDE SEQUENCE [LARGE SCALE GENOMIC DNA]</scope>
    <source>
        <strain evidence="3 4">DSM 24552</strain>
    </source>
</reference>
<dbReference type="Pfam" id="PF00561">
    <property type="entry name" value="Abhydrolase_1"/>
    <property type="match status" value="1"/>
</dbReference>
<organism evidence="3 4">
    <name type="scientific">Nocardioides perillae</name>
    <dbReference type="NCBI Taxonomy" id="1119534"/>
    <lineage>
        <taxon>Bacteria</taxon>
        <taxon>Bacillati</taxon>
        <taxon>Actinomycetota</taxon>
        <taxon>Actinomycetes</taxon>
        <taxon>Propionibacteriales</taxon>
        <taxon>Nocardioidaceae</taxon>
        <taxon>Nocardioides</taxon>
    </lineage>
</organism>
<proteinExistence type="predicted"/>
<gene>
    <name evidence="3" type="ORF">BJ989_003283</name>
</gene>
<dbReference type="PANTHER" id="PTHR43329">
    <property type="entry name" value="EPOXIDE HYDROLASE"/>
    <property type="match status" value="1"/>
</dbReference>
<dbReference type="GO" id="GO:0016787">
    <property type="term" value="F:hydrolase activity"/>
    <property type="evidence" value="ECO:0007669"/>
    <property type="project" value="UniProtKB-KW"/>
</dbReference>
<dbReference type="Proteomes" id="UP000544110">
    <property type="component" value="Unassembled WGS sequence"/>
</dbReference>
<evidence type="ECO:0000256" key="1">
    <source>
        <dbReference type="ARBA" id="ARBA00022801"/>
    </source>
</evidence>
<evidence type="ECO:0000313" key="4">
    <source>
        <dbReference type="Proteomes" id="UP000544110"/>
    </source>
</evidence>
<accession>A0A7Y9RZH8</accession>
<dbReference type="InterPro" id="IPR000639">
    <property type="entry name" value="Epox_hydrolase-like"/>
</dbReference>
<evidence type="ECO:0000259" key="2">
    <source>
        <dbReference type="Pfam" id="PF00561"/>
    </source>
</evidence>
<dbReference type="PRINTS" id="PR00412">
    <property type="entry name" value="EPOXHYDRLASE"/>
</dbReference>
<feature type="domain" description="AB hydrolase-1" evidence="2">
    <location>
        <begin position="27"/>
        <end position="260"/>
    </location>
</feature>
<dbReference type="PRINTS" id="PR00111">
    <property type="entry name" value="ABHYDROLASE"/>
</dbReference>
<dbReference type="RefSeq" id="WP_179519143.1">
    <property type="nucleotide sequence ID" value="NZ_JACCAC010000001.1"/>
</dbReference>
<dbReference type="InterPro" id="IPR029058">
    <property type="entry name" value="AB_hydrolase_fold"/>
</dbReference>
<dbReference type="InterPro" id="IPR000073">
    <property type="entry name" value="AB_hydrolase_1"/>
</dbReference>
<protein>
    <submittedName>
        <fullName evidence="3">Pimeloyl-ACP methyl ester carboxylesterase</fullName>
    </submittedName>
</protein>
<comment type="caution">
    <text evidence="3">The sequence shown here is derived from an EMBL/GenBank/DDBJ whole genome shotgun (WGS) entry which is preliminary data.</text>
</comment>
<name>A0A7Y9RZH8_9ACTN</name>
<sequence>MTDRLTTFQRDGLTFDVADRGPLDGAVVVLLHGFPERATSWDAVVPALHDAGLRTLAPDQRGYSPGARPAGRRAYAVTELVADVDALVDAAGGAPVHLVGHDWGAIVAWSYAAQHPERVRTLATVSVGHPGAFLRSMAGPQVLKSWYVGAFQVPGLPERMAARRGGVMDRLLAATGMRPADLARFRREVVDDGALPGGVAWYRALPFTPPSWTSARVRVPTTFVWSDGDTACGRAQAERTAGWVDAPYRFRVLEGVSHWVPEHAPDELAQLLLDGVALEGAGGAGARA</sequence>
<dbReference type="Gene3D" id="3.40.50.1820">
    <property type="entry name" value="alpha/beta hydrolase"/>
    <property type="match status" value="1"/>
</dbReference>
<dbReference type="AlphaFoldDB" id="A0A7Y9RZH8"/>
<evidence type="ECO:0000313" key="3">
    <source>
        <dbReference type="EMBL" id="NYG56979.1"/>
    </source>
</evidence>
<keyword evidence="4" id="KW-1185">Reference proteome</keyword>
<dbReference type="EMBL" id="JACCAC010000001">
    <property type="protein sequence ID" value="NYG56979.1"/>
    <property type="molecule type" value="Genomic_DNA"/>
</dbReference>
<keyword evidence="1" id="KW-0378">Hydrolase</keyword>